<accession>A0A2P5CS98</accession>
<protein>
    <submittedName>
        <fullName evidence="1">Uncharacterized protein</fullName>
    </submittedName>
</protein>
<keyword evidence="2" id="KW-1185">Reference proteome</keyword>
<evidence type="ECO:0000313" key="1">
    <source>
        <dbReference type="EMBL" id="PON63925.1"/>
    </source>
</evidence>
<dbReference type="AlphaFoldDB" id="A0A2P5CS98"/>
<evidence type="ECO:0000313" key="2">
    <source>
        <dbReference type="Proteomes" id="UP000237000"/>
    </source>
</evidence>
<gene>
    <name evidence="1" type="ORF">TorRG33x02_274800</name>
</gene>
<dbReference type="EMBL" id="JXTC01000332">
    <property type="protein sequence ID" value="PON63925.1"/>
    <property type="molecule type" value="Genomic_DNA"/>
</dbReference>
<reference evidence="2" key="1">
    <citation type="submission" date="2016-06" db="EMBL/GenBank/DDBJ databases">
        <title>Parallel loss of symbiosis genes in relatives of nitrogen-fixing non-legume Parasponia.</title>
        <authorList>
            <person name="Van Velzen R."/>
            <person name="Holmer R."/>
            <person name="Bu F."/>
            <person name="Rutten L."/>
            <person name="Van Zeijl A."/>
            <person name="Liu W."/>
            <person name="Santuari L."/>
            <person name="Cao Q."/>
            <person name="Sharma T."/>
            <person name="Shen D."/>
            <person name="Roswanjaya Y."/>
            <person name="Wardhani T."/>
            <person name="Kalhor M.S."/>
            <person name="Jansen J."/>
            <person name="Van den Hoogen J."/>
            <person name="Gungor B."/>
            <person name="Hartog M."/>
            <person name="Hontelez J."/>
            <person name="Verver J."/>
            <person name="Yang W.-C."/>
            <person name="Schijlen E."/>
            <person name="Repin R."/>
            <person name="Schilthuizen M."/>
            <person name="Schranz E."/>
            <person name="Heidstra R."/>
            <person name="Miyata K."/>
            <person name="Fedorova E."/>
            <person name="Kohlen W."/>
            <person name="Bisseling T."/>
            <person name="Smit S."/>
            <person name="Geurts R."/>
        </authorList>
    </citation>
    <scope>NUCLEOTIDE SEQUENCE [LARGE SCALE GENOMIC DNA]</scope>
    <source>
        <strain evidence="2">cv. RG33-2</strain>
    </source>
</reference>
<organism evidence="1 2">
    <name type="scientific">Trema orientale</name>
    <name type="common">Charcoal tree</name>
    <name type="synonym">Celtis orientalis</name>
    <dbReference type="NCBI Taxonomy" id="63057"/>
    <lineage>
        <taxon>Eukaryota</taxon>
        <taxon>Viridiplantae</taxon>
        <taxon>Streptophyta</taxon>
        <taxon>Embryophyta</taxon>
        <taxon>Tracheophyta</taxon>
        <taxon>Spermatophyta</taxon>
        <taxon>Magnoliopsida</taxon>
        <taxon>eudicotyledons</taxon>
        <taxon>Gunneridae</taxon>
        <taxon>Pentapetalae</taxon>
        <taxon>rosids</taxon>
        <taxon>fabids</taxon>
        <taxon>Rosales</taxon>
        <taxon>Cannabaceae</taxon>
        <taxon>Trema</taxon>
    </lineage>
</organism>
<name>A0A2P5CS98_TREOI</name>
<dbReference type="InParanoid" id="A0A2P5CS98"/>
<sequence>MVRMVEAKGKVTDKKRFLLPLEVGMSMGRDGGGFRESPSENDFSVGVSGSSFEIIINSPLKKNPILIQII</sequence>
<dbReference type="Proteomes" id="UP000237000">
    <property type="component" value="Unassembled WGS sequence"/>
</dbReference>
<proteinExistence type="predicted"/>
<dbReference type="OrthoDB" id="10447022at2759"/>
<comment type="caution">
    <text evidence="1">The sequence shown here is derived from an EMBL/GenBank/DDBJ whole genome shotgun (WGS) entry which is preliminary data.</text>
</comment>